<feature type="domain" description="Linalool dehydratase/isomerase" evidence="2">
    <location>
        <begin position="202"/>
        <end position="503"/>
    </location>
</feature>
<dbReference type="InterPro" id="IPR041411">
    <property type="entry name" value="Ldi"/>
</dbReference>
<feature type="transmembrane region" description="Helical" evidence="1">
    <location>
        <begin position="108"/>
        <end position="128"/>
    </location>
</feature>
<reference evidence="4" key="1">
    <citation type="submission" date="2016-06" db="EMBL/GenBank/DDBJ databases">
        <authorList>
            <person name="Sutton G."/>
            <person name="Brinkac L."/>
            <person name="Sanka R."/>
            <person name="Adams M."/>
            <person name="Lau E."/>
            <person name="Garcia-Basteiro A."/>
            <person name="Lopez-Varela E."/>
            <person name="Palencia S."/>
        </authorList>
    </citation>
    <scope>NUCLEOTIDE SEQUENCE [LARGE SCALE GENOMIC DNA]</scope>
    <source>
        <strain evidence="4">1274684.2</strain>
    </source>
</reference>
<dbReference type="AlphaFoldDB" id="A0A1A3TY06"/>
<sequence length="623" mass="68287">MTSRRLLRSSIVYLMVAVIGLLPTLLGLPTPWRAAGLGLLFPGGGFLVFGWWALLGITVTVLAFAIAFMLWFGTGNVVAPVIAWLGAALVAAGVAGGHPQSAPRFVPMSVALTIVGAIAMLAIIRRVLAVRRSARLRAARAGYLPVDLEALEQRIVPEGTTPRELDDTQLAHVKWLLRLGLQPVDQFDGFDIIEQFQPSALRYQINHVQYALAQVQRHYTPNFRGYLSEAQERLIEKLTIPKVWKYWRLERLWGRLSTHYDPAGFENIMLTGWSGICLNTYSANTGSDRFVGPGALEFGLGNARKTYRHNAHSFNESLMWNFDRSPQTVFACEPNWTYAACNIYGLNSVASYDAAFGTRHLESLREPFLRGMREELMTPGGEIVPFRSDYTGVSIPFGGDVMYFQAAGWLAPVYPEVARMLWAIACREVLKIHDGGLEAYLAKPFMLDSGNYRSTGMYARGVILLAAREFGDQYIADAAQRALDACNEPVEQDGMRRYANGSTFANALVAHGLLTRRGDWTRLITEPPSDSARTGPILQHVAFEQAMVAYAVSDSADLRLVLCGNSGALQAEVTLGLTQLRPLSAYTASTGGERITFTSDGGGSATIAVHVGARTTVTIAPCR</sequence>
<keyword evidence="1" id="KW-1133">Transmembrane helix</keyword>
<evidence type="ECO:0000259" key="2">
    <source>
        <dbReference type="Pfam" id="PF18566"/>
    </source>
</evidence>
<gene>
    <name evidence="3" type="ORF">A5648_03910</name>
</gene>
<dbReference type="EMBL" id="LZMF01000073">
    <property type="protein sequence ID" value="OBK87516.1"/>
    <property type="molecule type" value="Genomic_DNA"/>
</dbReference>
<keyword evidence="1" id="KW-0812">Transmembrane</keyword>
<protein>
    <recommendedName>
        <fullName evidence="2">Linalool dehydratase/isomerase domain-containing protein</fullName>
    </recommendedName>
</protein>
<feature type="transmembrane region" description="Helical" evidence="1">
    <location>
        <begin position="77"/>
        <end position="96"/>
    </location>
</feature>
<evidence type="ECO:0000256" key="1">
    <source>
        <dbReference type="SAM" id="Phobius"/>
    </source>
</evidence>
<evidence type="ECO:0000313" key="3">
    <source>
        <dbReference type="EMBL" id="OBK87516.1"/>
    </source>
</evidence>
<name>A0A1A3TY06_MYCSD</name>
<comment type="caution">
    <text evidence="3">The sequence shown here is derived from an EMBL/GenBank/DDBJ whole genome shotgun (WGS) entry which is preliminary data.</text>
</comment>
<dbReference type="Proteomes" id="UP000093759">
    <property type="component" value="Unassembled WGS sequence"/>
</dbReference>
<organism evidence="3 4">
    <name type="scientific">Mycolicibacter sinensis (strain JDM601)</name>
    <name type="common">Mycobacterium sinense</name>
    <dbReference type="NCBI Taxonomy" id="875328"/>
    <lineage>
        <taxon>Bacteria</taxon>
        <taxon>Bacillati</taxon>
        <taxon>Actinomycetota</taxon>
        <taxon>Actinomycetes</taxon>
        <taxon>Mycobacteriales</taxon>
        <taxon>Mycobacteriaceae</taxon>
        <taxon>Mycolicibacter</taxon>
    </lineage>
</organism>
<evidence type="ECO:0000313" key="4">
    <source>
        <dbReference type="Proteomes" id="UP000093759"/>
    </source>
</evidence>
<feature type="transmembrane region" description="Helical" evidence="1">
    <location>
        <begin position="12"/>
        <end position="29"/>
    </location>
</feature>
<keyword evidence="1" id="KW-0472">Membrane</keyword>
<feature type="transmembrane region" description="Helical" evidence="1">
    <location>
        <begin position="49"/>
        <end position="70"/>
    </location>
</feature>
<dbReference type="Pfam" id="PF18566">
    <property type="entry name" value="Ldi"/>
    <property type="match status" value="1"/>
</dbReference>
<proteinExistence type="predicted"/>
<accession>A0A1A3TY06</accession>